<accession>A0A7X5N290</accession>
<dbReference type="Proteomes" id="UP000471082">
    <property type="component" value="Unassembled WGS sequence"/>
</dbReference>
<gene>
    <name evidence="6" type="ORF">G3W61_27375</name>
</gene>
<feature type="domain" description="Helicase-associated" evidence="5">
    <location>
        <begin position="54"/>
        <end position="147"/>
    </location>
</feature>
<reference evidence="6 7" key="1">
    <citation type="submission" date="2019-11" db="EMBL/GenBank/DDBJ databases">
        <title>Genome-resolved metagenomics to study the prevalence of co-infection and intraspecific heterogeneity among plant pathogen metapopulations.</title>
        <authorList>
            <person name="Newberry E."/>
            <person name="Bhandari R."/>
            <person name="Kemble J."/>
            <person name="Sikora E."/>
            <person name="Potnis N."/>
        </authorList>
    </citation>
    <scope>NUCLEOTIDE SEQUENCE [LARGE SCALE GENOMIC DNA]</scope>
    <source>
        <strain evidence="6">Xp_Tom_Tuscaloosa_18b</strain>
    </source>
</reference>
<dbReference type="InterPro" id="IPR027417">
    <property type="entry name" value="P-loop_NTPase"/>
</dbReference>
<dbReference type="Gene3D" id="1.20.120.1080">
    <property type="match status" value="1"/>
</dbReference>
<evidence type="ECO:0000256" key="2">
    <source>
        <dbReference type="ARBA" id="ARBA00022801"/>
    </source>
</evidence>
<dbReference type="SUPFAM" id="SSF52540">
    <property type="entry name" value="P-loop containing nucleoside triphosphate hydrolases"/>
    <property type="match status" value="1"/>
</dbReference>
<evidence type="ECO:0000313" key="6">
    <source>
        <dbReference type="EMBL" id="NEL79952.1"/>
    </source>
</evidence>
<keyword evidence="4" id="KW-0067">ATP-binding</keyword>
<dbReference type="GO" id="GO:0003723">
    <property type="term" value="F:RNA binding"/>
    <property type="evidence" value="ECO:0007669"/>
    <property type="project" value="TreeGrafter"/>
</dbReference>
<dbReference type="AlphaFoldDB" id="A0A7X5N290"/>
<dbReference type="GO" id="GO:0016787">
    <property type="term" value="F:hydrolase activity"/>
    <property type="evidence" value="ECO:0007669"/>
    <property type="project" value="UniProtKB-KW"/>
</dbReference>
<comment type="caution">
    <text evidence="6">The sequence shown here is derived from an EMBL/GenBank/DDBJ whole genome shotgun (WGS) entry which is preliminary data.</text>
</comment>
<feature type="non-terminal residue" evidence="6">
    <location>
        <position position="150"/>
    </location>
</feature>
<proteinExistence type="predicted"/>
<evidence type="ECO:0000256" key="3">
    <source>
        <dbReference type="ARBA" id="ARBA00022806"/>
    </source>
</evidence>
<evidence type="ECO:0000256" key="1">
    <source>
        <dbReference type="ARBA" id="ARBA00022741"/>
    </source>
</evidence>
<dbReference type="InterPro" id="IPR007502">
    <property type="entry name" value="Helicase-assoc_dom"/>
</dbReference>
<dbReference type="EMBL" id="JAAGYU010001103">
    <property type="protein sequence ID" value="NEL79952.1"/>
    <property type="molecule type" value="Genomic_DNA"/>
</dbReference>
<evidence type="ECO:0000313" key="7">
    <source>
        <dbReference type="Proteomes" id="UP000471082"/>
    </source>
</evidence>
<dbReference type="PANTHER" id="PTHR18934:SF99">
    <property type="entry name" value="ATP-DEPENDENT RNA HELICASE DHX37-RELATED"/>
    <property type="match status" value="1"/>
</dbReference>
<evidence type="ECO:0000259" key="5">
    <source>
        <dbReference type="SMART" id="SM00847"/>
    </source>
</evidence>
<dbReference type="GO" id="GO:0005524">
    <property type="term" value="F:ATP binding"/>
    <property type="evidence" value="ECO:0007669"/>
    <property type="project" value="UniProtKB-KW"/>
</dbReference>
<keyword evidence="3 6" id="KW-0347">Helicase</keyword>
<dbReference type="FunFam" id="1.20.120.1080:FF:000005">
    <property type="entry name" value="ATP-dependent helicase HrpA"/>
    <property type="match status" value="1"/>
</dbReference>
<sequence length="150" mass="16864">LYGEDDFTARPEFTEPEILRTSLASVILQMLSLGFGDVTEFPFLTKPDSRGVKAAVELLTELRAVAGRTGALRLTSLGRRIARLPIDPRFARMLLEAEKLGVSRDVLAIVSGLSIQDVRERPEERREEADRLHARFVDPTSDFLTLLNLW</sequence>
<dbReference type="PANTHER" id="PTHR18934">
    <property type="entry name" value="ATP-DEPENDENT RNA HELICASE"/>
    <property type="match status" value="1"/>
</dbReference>
<dbReference type="GO" id="GO:0004386">
    <property type="term" value="F:helicase activity"/>
    <property type="evidence" value="ECO:0007669"/>
    <property type="project" value="UniProtKB-KW"/>
</dbReference>
<evidence type="ECO:0000256" key="4">
    <source>
        <dbReference type="ARBA" id="ARBA00022840"/>
    </source>
</evidence>
<feature type="non-terminal residue" evidence="6">
    <location>
        <position position="1"/>
    </location>
</feature>
<keyword evidence="2" id="KW-0378">Hydrolase</keyword>
<name>A0A7X5N290_XANPE</name>
<dbReference type="Pfam" id="PF21010">
    <property type="entry name" value="HA2_C"/>
    <property type="match status" value="1"/>
</dbReference>
<protein>
    <submittedName>
        <fullName evidence="6">ATP-dependent helicase</fullName>
    </submittedName>
</protein>
<organism evidence="6 7">
    <name type="scientific">Xanthomonas perforans</name>
    <dbReference type="NCBI Taxonomy" id="442694"/>
    <lineage>
        <taxon>Bacteria</taxon>
        <taxon>Pseudomonadati</taxon>
        <taxon>Pseudomonadota</taxon>
        <taxon>Gammaproteobacteria</taxon>
        <taxon>Lysobacterales</taxon>
        <taxon>Lysobacteraceae</taxon>
        <taxon>Xanthomonas</taxon>
    </lineage>
</organism>
<dbReference type="SMART" id="SM00847">
    <property type="entry name" value="HA2"/>
    <property type="match status" value="1"/>
</dbReference>
<keyword evidence="1" id="KW-0547">Nucleotide-binding</keyword>